<dbReference type="RefSeq" id="WP_127340938.1">
    <property type="nucleotide sequence ID" value="NZ_QWDM01000031.1"/>
</dbReference>
<gene>
    <name evidence="1" type="ORF">D0817_24690</name>
</gene>
<dbReference type="Proteomes" id="UP000288102">
    <property type="component" value="Unassembled WGS sequence"/>
</dbReference>
<dbReference type="EMBL" id="QWDM01000031">
    <property type="protein sequence ID" value="RUT67764.1"/>
    <property type="molecule type" value="Genomic_DNA"/>
</dbReference>
<organism evidence="1 2">
    <name type="scientific">Flavobacterium cupreum</name>
    <dbReference type="NCBI Taxonomy" id="2133766"/>
    <lineage>
        <taxon>Bacteria</taxon>
        <taxon>Pseudomonadati</taxon>
        <taxon>Bacteroidota</taxon>
        <taxon>Flavobacteriia</taxon>
        <taxon>Flavobacteriales</taxon>
        <taxon>Flavobacteriaceae</taxon>
        <taxon>Flavobacterium</taxon>
    </lineage>
</organism>
<reference evidence="2" key="1">
    <citation type="journal article" date="2019" name="Syst. Appl. Microbiol.">
        <title>Flavobacterium circumlabens sp. nov. and Flavobacterium cupreum sp. nov., two psychrotrophic species isolated from Antarctic environmental samples.</title>
        <authorList>
            <person name="Kralova S."/>
            <person name="Busse H.-J."/>
            <person name="Svec P."/>
            <person name="Maslanova I."/>
            <person name="Stankova E."/>
            <person name="Bartak M."/>
            <person name="Sedlacek I."/>
        </authorList>
    </citation>
    <scope>NUCLEOTIDE SEQUENCE [LARGE SCALE GENOMIC DNA]</scope>
    <source>
        <strain evidence="2">CCM 8825</strain>
    </source>
</reference>
<evidence type="ECO:0000313" key="1">
    <source>
        <dbReference type="EMBL" id="RUT67764.1"/>
    </source>
</evidence>
<comment type="caution">
    <text evidence="1">The sequence shown here is derived from an EMBL/GenBank/DDBJ whole genome shotgun (WGS) entry which is preliminary data.</text>
</comment>
<dbReference type="AlphaFoldDB" id="A0A434A063"/>
<name>A0A434A063_9FLAO</name>
<sequence>MKITQENKIHYFIKDESNETWTSFNLESYMVIPQNNGKIKLKVIEQLRLFFATDIENYECGTFSIAFGRNDCHFSGFDNLTEFYKYMHSNRSICDFQSATKEDYLELREKAFRIFLEHRSADFSKLEIGSEFSV</sequence>
<keyword evidence="2" id="KW-1185">Reference proteome</keyword>
<proteinExistence type="predicted"/>
<protein>
    <submittedName>
        <fullName evidence="1">Uncharacterized protein</fullName>
    </submittedName>
</protein>
<evidence type="ECO:0000313" key="2">
    <source>
        <dbReference type="Proteomes" id="UP000288102"/>
    </source>
</evidence>
<accession>A0A434A063</accession>